<name>A0ABU9D5Y9_9PROT</name>
<dbReference type="RefSeq" id="WP_341369802.1">
    <property type="nucleotide sequence ID" value="NZ_JBBPCO010000002.1"/>
</dbReference>
<accession>A0ABU9D5Y9</accession>
<reference evidence="2 3" key="1">
    <citation type="submission" date="2024-04" db="EMBL/GenBank/DDBJ databases">
        <authorList>
            <person name="Abashina T."/>
            <person name="Shaikin A."/>
        </authorList>
    </citation>
    <scope>NUCLEOTIDE SEQUENCE [LARGE SCALE GENOMIC DNA]</scope>
    <source>
        <strain evidence="2 3">AAFK</strain>
    </source>
</reference>
<organism evidence="2 3">
    <name type="scientific">Thermithiobacillus plumbiphilus</name>
    <dbReference type="NCBI Taxonomy" id="1729899"/>
    <lineage>
        <taxon>Bacteria</taxon>
        <taxon>Pseudomonadati</taxon>
        <taxon>Pseudomonadota</taxon>
        <taxon>Acidithiobacillia</taxon>
        <taxon>Acidithiobacillales</taxon>
        <taxon>Thermithiobacillaceae</taxon>
        <taxon>Thermithiobacillus</taxon>
    </lineage>
</organism>
<gene>
    <name evidence="2" type="ORF">WOB96_03050</name>
</gene>
<feature type="region of interest" description="Disordered" evidence="1">
    <location>
        <begin position="1"/>
        <end position="60"/>
    </location>
</feature>
<sequence length="60" mass="6055">MPSLKDQPRGATLARDAMSGDVEKPQESSLGVDLGTTGLQGSGVAVENPFGSPLANTGLQ</sequence>
<dbReference type="EMBL" id="JBBPCO010000002">
    <property type="protein sequence ID" value="MEK8088736.1"/>
    <property type="molecule type" value="Genomic_DNA"/>
</dbReference>
<evidence type="ECO:0000313" key="3">
    <source>
        <dbReference type="Proteomes" id="UP001446205"/>
    </source>
</evidence>
<keyword evidence="3" id="KW-1185">Reference proteome</keyword>
<dbReference type="Proteomes" id="UP001446205">
    <property type="component" value="Unassembled WGS sequence"/>
</dbReference>
<protein>
    <submittedName>
        <fullName evidence="2">Uncharacterized protein</fullName>
    </submittedName>
</protein>
<comment type="caution">
    <text evidence="2">The sequence shown here is derived from an EMBL/GenBank/DDBJ whole genome shotgun (WGS) entry which is preliminary data.</text>
</comment>
<proteinExistence type="predicted"/>
<evidence type="ECO:0000313" key="2">
    <source>
        <dbReference type="EMBL" id="MEK8088736.1"/>
    </source>
</evidence>
<evidence type="ECO:0000256" key="1">
    <source>
        <dbReference type="SAM" id="MobiDB-lite"/>
    </source>
</evidence>